<evidence type="ECO:0000313" key="2">
    <source>
        <dbReference type="Proteomes" id="UP001187531"/>
    </source>
</evidence>
<dbReference type="Proteomes" id="UP001187531">
    <property type="component" value="Unassembled WGS sequence"/>
</dbReference>
<gene>
    <name evidence="1" type="ORF">QYM36_007571</name>
</gene>
<dbReference type="AlphaFoldDB" id="A0AA88IH63"/>
<accession>A0AA88IH63</accession>
<reference evidence="1" key="1">
    <citation type="submission" date="2023-07" db="EMBL/GenBank/DDBJ databases">
        <title>Chromosome-level genome assembly of Artemia franciscana.</title>
        <authorList>
            <person name="Jo E."/>
        </authorList>
    </citation>
    <scope>NUCLEOTIDE SEQUENCE</scope>
    <source>
        <tissue evidence="1">Whole body</tissue>
    </source>
</reference>
<name>A0AA88IH63_ARTSF</name>
<keyword evidence="2" id="KW-1185">Reference proteome</keyword>
<dbReference type="EMBL" id="JAVRJZ010000001">
    <property type="protein sequence ID" value="KAK2726771.1"/>
    <property type="molecule type" value="Genomic_DNA"/>
</dbReference>
<sequence>MDRLREGIEGKKKDFPEPKLTIVDKTGSTILLELVDSEQGLGIIIDSQLKFHGQTEKKVAKATQLVGLIRQRFKDLDKHTFTKLYKGLV</sequence>
<evidence type="ECO:0000313" key="1">
    <source>
        <dbReference type="EMBL" id="KAK2726771.1"/>
    </source>
</evidence>
<proteinExistence type="predicted"/>
<organism evidence="1 2">
    <name type="scientific">Artemia franciscana</name>
    <name type="common">Brine shrimp</name>
    <name type="synonym">Artemia sanfranciscana</name>
    <dbReference type="NCBI Taxonomy" id="6661"/>
    <lineage>
        <taxon>Eukaryota</taxon>
        <taxon>Metazoa</taxon>
        <taxon>Ecdysozoa</taxon>
        <taxon>Arthropoda</taxon>
        <taxon>Crustacea</taxon>
        <taxon>Branchiopoda</taxon>
        <taxon>Anostraca</taxon>
        <taxon>Artemiidae</taxon>
        <taxon>Artemia</taxon>
    </lineage>
</organism>
<protein>
    <submittedName>
        <fullName evidence="1">Uncharacterized protein</fullName>
    </submittedName>
</protein>
<comment type="caution">
    <text evidence="1">The sequence shown here is derived from an EMBL/GenBank/DDBJ whole genome shotgun (WGS) entry which is preliminary data.</text>
</comment>